<gene>
    <name evidence="8" type="ORF">SAMN04488238_102466</name>
</gene>
<dbReference type="PRINTS" id="PR00953">
    <property type="entry name" value="TYPE3IMRPROT"/>
</dbReference>
<keyword evidence="8" id="KW-0282">Flagellum</keyword>
<dbReference type="Proteomes" id="UP000198539">
    <property type="component" value="Unassembled WGS sequence"/>
</dbReference>
<feature type="transmembrane region" description="Helical" evidence="7">
    <location>
        <begin position="219"/>
        <end position="247"/>
    </location>
</feature>
<feature type="transmembrane region" description="Helical" evidence="7">
    <location>
        <begin position="90"/>
        <end position="113"/>
    </location>
</feature>
<feature type="transmembrane region" description="Helical" evidence="7">
    <location>
        <begin position="51"/>
        <end position="70"/>
    </location>
</feature>
<keyword evidence="4 7" id="KW-0812">Transmembrane</keyword>
<evidence type="ECO:0000313" key="9">
    <source>
        <dbReference type="Proteomes" id="UP000198539"/>
    </source>
</evidence>
<evidence type="ECO:0000256" key="2">
    <source>
        <dbReference type="ARBA" id="ARBA00009772"/>
    </source>
</evidence>
<name>A0A1H2UQW6_9RHOB</name>
<keyword evidence="5 7" id="KW-1133">Transmembrane helix</keyword>
<dbReference type="RefSeq" id="WP_092886184.1">
    <property type="nucleotide sequence ID" value="NZ_CP061498.1"/>
</dbReference>
<evidence type="ECO:0000256" key="4">
    <source>
        <dbReference type="ARBA" id="ARBA00022692"/>
    </source>
</evidence>
<dbReference type="GO" id="GO:0005886">
    <property type="term" value="C:plasma membrane"/>
    <property type="evidence" value="ECO:0007669"/>
    <property type="project" value="UniProtKB-SubCell"/>
</dbReference>
<evidence type="ECO:0000256" key="7">
    <source>
        <dbReference type="SAM" id="Phobius"/>
    </source>
</evidence>
<comment type="subcellular location">
    <subcellularLocation>
        <location evidence="1">Cell membrane</location>
        <topology evidence="1">Multi-pass membrane protein</topology>
    </subcellularLocation>
</comment>
<dbReference type="AlphaFoldDB" id="A0A1H2UQW6"/>
<keyword evidence="6 7" id="KW-0472">Membrane</keyword>
<evidence type="ECO:0000256" key="5">
    <source>
        <dbReference type="ARBA" id="ARBA00022989"/>
    </source>
</evidence>
<feature type="transmembrane region" description="Helical" evidence="7">
    <location>
        <begin position="134"/>
        <end position="153"/>
    </location>
</feature>
<reference evidence="8 9" key="1">
    <citation type="submission" date="2016-10" db="EMBL/GenBank/DDBJ databases">
        <authorList>
            <person name="de Groot N.N."/>
        </authorList>
    </citation>
    <scope>NUCLEOTIDE SEQUENCE [LARGE SCALE GENOMIC DNA]</scope>
    <source>
        <strain evidence="8 9">CGMCC 1.8894</strain>
    </source>
</reference>
<keyword evidence="8" id="KW-0966">Cell projection</keyword>
<feature type="transmembrane region" description="Helical" evidence="7">
    <location>
        <begin position="186"/>
        <end position="207"/>
    </location>
</feature>
<dbReference type="PANTHER" id="PTHR30065:SF1">
    <property type="entry name" value="SURFACE PRESENTATION OF ANTIGENS PROTEIN SPAR"/>
    <property type="match status" value="1"/>
</dbReference>
<evidence type="ECO:0000256" key="3">
    <source>
        <dbReference type="ARBA" id="ARBA00022475"/>
    </source>
</evidence>
<dbReference type="GO" id="GO:0006605">
    <property type="term" value="P:protein targeting"/>
    <property type="evidence" value="ECO:0007669"/>
    <property type="project" value="InterPro"/>
</dbReference>
<dbReference type="InterPro" id="IPR002010">
    <property type="entry name" value="T3SS_IM_R"/>
</dbReference>
<keyword evidence="3" id="KW-1003">Cell membrane</keyword>
<evidence type="ECO:0000256" key="1">
    <source>
        <dbReference type="ARBA" id="ARBA00004651"/>
    </source>
</evidence>
<dbReference type="OrthoDB" id="9779817at2"/>
<sequence length="261" mass="26961">MTPELVTALNDLLGRATDLALAAAVVFFRVGAAMAFLPAFGEQVVPVRVRLGLALAYTALLTGALGPGAIPARGDISLPLALATETVIGLSLGFALRLFIIALQVAGTIAAQATSLSQLFGGAGVDPQPAMSQLMVVAGLALAVMAGLHVRLAEYLIHSYTLLPPGAFPDAGLLTSWGVAQVARSFGLAFSLALPFVIISVIFNLALGAINRAMPQLMVAFVGAPAITAGALVMLMITLPLTLPFWLTQFNQFLFNPSALP</sequence>
<evidence type="ECO:0000256" key="6">
    <source>
        <dbReference type="ARBA" id="ARBA00023136"/>
    </source>
</evidence>
<feature type="transmembrane region" description="Helical" evidence="7">
    <location>
        <begin position="20"/>
        <end position="39"/>
    </location>
</feature>
<organism evidence="8 9">
    <name type="scientific">Roseicitreum antarcticum</name>
    <dbReference type="NCBI Taxonomy" id="564137"/>
    <lineage>
        <taxon>Bacteria</taxon>
        <taxon>Pseudomonadati</taxon>
        <taxon>Pseudomonadota</taxon>
        <taxon>Alphaproteobacteria</taxon>
        <taxon>Rhodobacterales</taxon>
        <taxon>Paracoccaceae</taxon>
        <taxon>Roseicitreum</taxon>
    </lineage>
</organism>
<proteinExistence type="inferred from homology"/>
<comment type="similarity">
    <text evidence="2">Belongs to the FliR/MopE/SpaR family.</text>
</comment>
<dbReference type="PANTHER" id="PTHR30065">
    <property type="entry name" value="FLAGELLAR BIOSYNTHETIC PROTEIN FLIR"/>
    <property type="match status" value="1"/>
</dbReference>
<dbReference type="Pfam" id="PF01311">
    <property type="entry name" value="Bac_export_1"/>
    <property type="match status" value="1"/>
</dbReference>
<evidence type="ECO:0000313" key="8">
    <source>
        <dbReference type="EMBL" id="SDW58460.1"/>
    </source>
</evidence>
<protein>
    <submittedName>
        <fullName evidence="8">Flagellar biosynthetic protein FliR</fullName>
    </submittedName>
</protein>
<dbReference type="STRING" id="564137.SAMN04488238_102466"/>
<keyword evidence="9" id="KW-1185">Reference proteome</keyword>
<dbReference type="EMBL" id="FNOM01000002">
    <property type="protein sequence ID" value="SDW58460.1"/>
    <property type="molecule type" value="Genomic_DNA"/>
</dbReference>
<keyword evidence="8" id="KW-0969">Cilium</keyword>
<accession>A0A1H2UQW6</accession>